<accession>A0A920BRW1</accession>
<dbReference type="PROSITE" id="PS51257">
    <property type="entry name" value="PROKAR_LIPOPROTEIN"/>
    <property type="match status" value="1"/>
</dbReference>
<dbReference type="OrthoDB" id="9785015at2"/>
<comment type="similarity">
    <text evidence="1">Belongs to the bacterial solute-binding protein ModA family.</text>
</comment>
<evidence type="ECO:0000256" key="5">
    <source>
        <dbReference type="PIRSR" id="PIRSR004846-1"/>
    </source>
</evidence>
<reference evidence="6" key="1">
    <citation type="submission" date="2021-03" db="EMBL/GenBank/DDBJ databases">
        <title>Antimicrobial resistance genes in bacteria isolated from Japanese honey, and their potential for conferring macrolide and lincosamide resistance in the American foulbrood pathogen Paenibacillus larvae.</title>
        <authorList>
            <person name="Okamoto M."/>
            <person name="Kumagai M."/>
            <person name="Kanamori H."/>
            <person name="Takamatsu D."/>
        </authorList>
    </citation>
    <scope>NUCLEOTIDE SEQUENCE</scope>
    <source>
        <strain evidence="6">J27TS8</strain>
    </source>
</reference>
<keyword evidence="3 5" id="KW-0479">Metal-binding</keyword>
<keyword evidence="4" id="KW-0732">Signal</keyword>
<proteinExistence type="inferred from homology"/>
<dbReference type="PANTHER" id="PTHR30632">
    <property type="entry name" value="MOLYBDATE-BINDING PERIPLASMIC PROTEIN"/>
    <property type="match status" value="1"/>
</dbReference>
<dbReference type="GO" id="GO:0030973">
    <property type="term" value="F:molybdate ion binding"/>
    <property type="evidence" value="ECO:0007669"/>
    <property type="project" value="UniProtKB-ARBA"/>
</dbReference>
<feature type="binding site" evidence="5">
    <location>
        <position position="161"/>
    </location>
    <ligand>
        <name>molybdate</name>
        <dbReference type="ChEBI" id="CHEBI:36264"/>
    </ligand>
</feature>
<evidence type="ECO:0000256" key="2">
    <source>
        <dbReference type="ARBA" id="ARBA00022505"/>
    </source>
</evidence>
<feature type="binding site" evidence="5">
    <location>
        <position position="206"/>
    </location>
    <ligand>
        <name>molybdate</name>
        <dbReference type="ChEBI" id="CHEBI:36264"/>
    </ligand>
</feature>
<protein>
    <submittedName>
        <fullName evidence="6">Molybdate ABC transporter substrate-binding protein</fullName>
    </submittedName>
</protein>
<feature type="binding site" evidence="5">
    <location>
        <position position="51"/>
    </location>
    <ligand>
        <name>molybdate</name>
        <dbReference type="ChEBI" id="CHEBI:36264"/>
    </ligand>
</feature>
<dbReference type="GO" id="GO:1901359">
    <property type="term" value="F:tungstate binding"/>
    <property type="evidence" value="ECO:0007669"/>
    <property type="project" value="UniProtKB-ARBA"/>
</dbReference>
<dbReference type="AlphaFoldDB" id="A0A920BRW1"/>
<dbReference type="CDD" id="cd13537">
    <property type="entry name" value="PBP2_YvgL_like"/>
    <property type="match status" value="1"/>
</dbReference>
<evidence type="ECO:0000313" key="6">
    <source>
        <dbReference type="EMBL" id="GIN60139.1"/>
    </source>
</evidence>
<dbReference type="FunFam" id="3.40.190.10:FF:000035">
    <property type="entry name" value="Molybdate ABC transporter substrate-binding protein"/>
    <property type="match status" value="1"/>
</dbReference>
<dbReference type="PIRSF" id="PIRSF004846">
    <property type="entry name" value="ModA"/>
    <property type="match status" value="1"/>
</dbReference>
<dbReference type="Gene3D" id="3.40.190.10">
    <property type="entry name" value="Periplasmic binding protein-like II"/>
    <property type="match status" value="2"/>
</dbReference>
<evidence type="ECO:0000313" key="7">
    <source>
        <dbReference type="Proteomes" id="UP000682111"/>
    </source>
</evidence>
<keyword evidence="2 5" id="KW-0500">Molybdenum</keyword>
<sequence>MKNKWKIGMIFILILIVGVGCNNQEASDGTPTEDTNQQVENTELLISTAASLTDAMTEIEKAFEDEYSDIDVSFNYGSSGTLAQQIQQGAPADAFLSADQKWMDTLEEENLILPETRIDFTGNKLVLISQKDHSLEISSFEDLNPAEIGDLAIGNPESVPAGTYAKEVLTKLNKWEGLEKHLILAKDVRQVLTYVESGNTELGIVYSSDAFISDQVKIIAEASSDWHTPVIYPAAVTADSKNADSAKRFIEFLQTEEAQSILNQFGFIK</sequence>
<dbReference type="InterPro" id="IPR005950">
    <property type="entry name" value="ModA"/>
</dbReference>
<comment type="caution">
    <text evidence="6">The sequence shown here is derived from an EMBL/GenBank/DDBJ whole genome shotgun (WGS) entry which is preliminary data.</text>
</comment>
<organism evidence="6 7">
    <name type="scientific">Robertmurraya siralis</name>
    <dbReference type="NCBI Taxonomy" id="77777"/>
    <lineage>
        <taxon>Bacteria</taxon>
        <taxon>Bacillati</taxon>
        <taxon>Bacillota</taxon>
        <taxon>Bacilli</taxon>
        <taxon>Bacillales</taxon>
        <taxon>Bacillaceae</taxon>
        <taxon>Robertmurraya</taxon>
    </lineage>
</organism>
<evidence type="ECO:0000256" key="3">
    <source>
        <dbReference type="ARBA" id="ARBA00022723"/>
    </source>
</evidence>
<dbReference type="RefSeq" id="WP_095314706.1">
    <property type="nucleotide sequence ID" value="NZ_BORC01000001.1"/>
</dbReference>
<dbReference type="Pfam" id="PF13531">
    <property type="entry name" value="SBP_bac_11"/>
    <property type="match status" value="1"/>
</dbReference>
<dbReference type="GO" id="GO:0015689">
    <property type="term" value="P:molybdate ion transport"/>
    <property type="evidence" value="ECO:0007669"/>
    <property type="project" value="InterPro"/>
</dbReference>
<evidence type="ECO:0000256" key="4">
    <source>
        <dbReference type="ARBA" id="ARBA00022729"/>
    </source>
</evidence>
<dbReference type="Proteomes" id="UP000682111">
    <property type="component" value="Unassembled WGS sequence"/>
</dbReference>
<dbReference type="InterPro" id="IPR050682">
    <property type="entry name" value="ModA/WtpA"/>
</dbReference>
<dbReference type="EMBL" id="BORC01000001">
    <property type="protein sequence ID" value="GIN60139.1"/>
    <property type="molecule type" value="Genomic_DNA"/>
</dbReference>
<gene>
    <name evidence="6" type="primary">modA</name>
    <name evidence="6" type="ORF">J27TS8_01320</name>
</gene>
<dbReference type="GO" id="GO:0046872">
    <property type="term" value="F:metal ion binding"/>
    <property type="evidence" value="ECO:0007669"/>
    <property type="project" value="UniProtKB-KW"/>
</dbReference>
<feature type="binding site" evidence="5">
    <location>
        <position position="188"/>
    </location>
    <ligand>
        <name>molybdate</name>
        <dbReference type="ChEBI" id="CHEBI:36264"/>
    </ligand>
</feature>
<keyword evidence="7" id="KW-1185">Reference proteome</keyword>
<dbReference type="SUPFAM" id="SSF53850">
    <property type="entry name" value="Periplasmic binding protein-like II"/>
    <property type="match status" value="1"/>
</dbReference>
<dbReference type="NCBIfam" id="TIGR01256">
    <property type="entry name" value="modA"/>
    <property type="match status" value="1"/>
</dbReference>
<dbReference type="InterPro" id="IPR041879">
    <property type="entry name" value="YvgL-like_PBP2"/>
</dbReference>
<name>A0A920BRW1_9BACI</name>
<dbReference type="PANTHER" id="PTHR30632:SF0">
    <property type="entry name" value="SULFATE-BINDING PROTEIN"/>
    <property type="match status" value="1"/>
</dbReference>
<feature type="binding site" evidence="5">
    <location>
        <position position="79"/>
    </location>
    <ligand>
        <name>molybdate</name>
        <dbReference type="ChEBI" id="CHEBI:36264"/>
    </ligand>
</feature>
<evidence type="ECO:0000256" key="1">
    <source>
        <dbReference type="ARBA" id="ARBA00009175"/>
    </source>
</evidence>